<comment type="similarity">
    <text evidence="1">Belongs to the 'GDXG' lipolytic enzyme family.</text>
</comment>
<organism evidence="6 7">
    <name type="scientific">Sphingomonas zeae</name>
    <dbReference type="NCBI Taxonomy" id="1646122"/>
    <lineage>
        <taxon>Bacteria</taxon>
        <taxon>Pseudomonadati</taxon>
        <taxon>Pseudomonadota</taxon>
        <taxon>Alphaproteobacteria</taxon>
        <taxon>Sphingomonadales</taxon>
        <taxon>Sphingomonadaceae</taxon>
        <taxon>Sphingomonas</taxon>
    </lineage>
</organism>
<dbReference type="InterPro" id="IPR002168">
    <property type="entry name" value="Lipase_GDXG_HIS_AS"/>
</dbReference>
<protein>
    <submittedName>
        <fullName evidence="6">Alpha/beta hydrolase fold domain-containing protein</fullName>
    </submittedName>
</protein>
<dbReference type="InterPro" id="IPR013094">
    <property type="entry name" value="AB_hydrolase_3"/>
</dbReference>
<accession>A0A7Y6B2E1</accession>
<keyword evidence="2 6" id="KW-0378">Hydrolase</keyword>
<dbReference type="InterPro" id="IPR051209">
    <property type="entry name" value="FAD-bind_Monooxygenase_sf"/>
</dbReference>
<name>A0A7Y6B2E1_9SPHN</name>
<evidence type="ECO:0000256" key="2">
    <source>
        <dbReference type="ARBA" id="ARBA00022801"/>
    </source>
</evidence>
<comment type="caution">
    <text evidence="6">The sequence shown here is derived from an EMBL/GenBank/DDBJ whole genome shotgun (WGS) entry which is preliminary data.</text>
</comment>
<reference evidence="6 7" key="1">
    <citation type="submission" date="2020-05" db="EMBL/GenBank/DDBJ databases">
        <title>Genome Sequencing of Type Strains.</title>
        <authorList>
            <person name="Lemaire J.F."/>
            <person name="Inderbitzin P."/>
            <person name="Gregorio O.A."/>
            <person name="Collins S.B."/>
            <person name="Wespe N."/>
            <person name="Knight-Connoni V."/>
        </authorList>
    </citation>
    <scope>NUCLEOTIDE SEQUENCE [LARGE SCALE GENOMIC DNA]</scope>
    <source>
        <strain evidence="6 7">DSM 100049</strain>
    </source>
</reference>
<sequence>MRQANSTPGGRVCDTEPLDVIIIGAGFAGVGMAISLKRAGVHAFLMLEKAHDIGGVWRDNEYPGAACDVPSHLYSYSFAPNPDWSHVFAPQAEIRSYIDRCADAYGIRPHVRCGTEVAEALYDEDAGVWRVSLVDGARLTARMVVSAVGQLSRPALPRIAGLDRPTIPTFHSARWRHDVPLAGKRVAVIGTGASAIQLVPAIAPLVATITIFQRSPAHIIPRPDRAYSEREKARFASGPLYMRLQRLKTYLAYESRALAFTRFKALLDWQAGGAFRKALGREIPDPALRAKLDPDYPVGCKRVLLSNDYLPTMARSNVEVVTEAIESLTETGVRTADGQERPFDAIIYGTGFAATDFLVPMRVVGRGGVDLRQAWRDGASAYLGVSVPKFPNFFILYGPNTNLGHNSIIYMLEAQISHVLRCRARMAAIGADAVEVRERAHRMHDARTQRRLTRTVWADCRSWYTDASGRNTTNWPGFTFAYRRAALRESLDAYRFTTARGSGHTLVHAPGGRREGMMASAIRGQLRATFRRFAGPPFGPQVQRMMTNAISATMAAERGVSRSRRRVGPVDVEIVGRATTRRAAILYLHGGAFCLGNPFTHRALTSRLAAAADIPVWVPDYRLAPEHPYPAALLDALGCWHAMRESGLEASQIVLAGDSAGGALVLALALRLIDEGQALPAGLALLSPFIDASLSGETLSLMARRDPMIRPAWLKQAMRWYGGPGDGPLDRSLAGLPPMFIQAGEDETLLADAERLHRAARRGGVASTLEVHRRRWHVFQLQAGFLRSANDAISEIAAFAVARASAAGIRSPAKPHGGHGDGNAAARQYEGGIS</sequence>
<keyword evidence="7" id="KW-1185">Reference proteome</keyword>
<dbReference type="Pfam" id="PF07859">
    <property type="entry name" value="Abhydrolase_3"/>
    <property type="match status" value="1"/>
</dbReference>
<dbReference type="Pfam" id="PF13738">
    <property type="entry name" value="Pyr_redox_3"/>
    <property type="match status" value="1"/>
</dbReference>
<gene>
    <name evidence="6" type="ORF">HP438_01835</name>
</gene>
<dbReference type="InterPro" id="IPR036188">
    <property type="entry name" value="FAD/NAD-bd_sf"/>
</dbReference>
<dbReference type="Gene3D" id="3.40.50.1820">
    <property type="entry name" value="alpha/beta hydrolase"/>
    <property type="match status" value="1"/>
</dbReference>
<dbReference type="InterPro" id="IPR033140">
    <property type="entry name" value="Lipase_GDXG_put_SER_AS"/>
</dbReference>
<dbReference type="InterPro" id="IPR029058">
    <property type="entry name" value="AB_hydrolase_fold"/>
</dbReference>
<feature type="region of interest" description="Disordered" evidence="4">
    <location>
        <begin position="810"/>
        <end position="834"/>
    </location>
</feature>
<dbReference type="PANTHER" id="PTHR42877">
    <property type="entry name" value="L-ORNITHINE N(5)-MONOOXYGENASE-RELATED"/>
    <property type="match status" value="1"/>
</dbReference>
<evidence type="ECO:0000256" key="4">
    <source>
        <dbReference type="SAM" id="MobiDB-lite"/>
    </source>
</evidence>
<dbReference type="SUPFAM" id="SSF51905">
    <property type="entry name" value="FAD/NAD(P)-binding domain"/>
    <property type="match status" value="2"/>
</dbReference>
<dbReference type="PRINTS" id="PR00411">
    <property type="entry name" value="PNDRDTASEI"/>
</dbReference>
<evidence type="ECO:0000256" key="3">
    <source>
        <dbReference type="PROSITE-ProRule" id="PRU10038"/>
    </source>
</evidence>
<feature type="active site" evidence="3">
    <location>
        <position position="659"/>
    </location>
</feature>
<dbReference type="AlphaFoldDB" id="A0A7Y6B2E1"/>
<evidence type="ECO:0000313" key="7">
    <source>
        <dbReference type="Proteomes" id="UP000536441"/>
    </source>
</evidence>
<dbReference type="Gene3D" id="3.50.50.60">
    <property type="entry name" value="FAD/NAD(P)-binding domain"/>
    <property type="match status" value="3"/>
</dbReference>
<dbReference type="PANTHER" id="PTHR42877:SF4">
    <property type="entry name" value="FAD_NAD(P)-BINDING DOMAIN-CONTAINING PROTEIN-RELATED"/>
    <property type="match status" value="1"/>
</dbReference>
<dbReference type="EMBL" id="JABMCH010000045">
    <property type="protein sequence ID" value="NUU45720.1"/>
    <property type="molecule type" value="Genomic_DNA"/>
</dbReference>
<dbReference type="PROSITE" id="PS01173">
    <property type="entry name" value="LIPASE_GDXG_HIS"/>
    <property type="match status" value="1"/>
</dbReference>
<evidence type="ECO:0000259" key="5">
    <source>
        <dbReference type="Pfam" id="PF07859"/>
    </source>
</evidence>
<dbReference type="SUPFAM" id="SSF53474">
    <property type="entry name" value="alpha/beta-Hydrolases"/>
    <property type="match status" value="1"/>
</dbReference>
<dbReference type="Proteomes" id="UP000536441">
    <property type="component" value="Unassembled WGS sequence"/>
</dbReference>
<evidence type="ECO:0000256" key="1">
    <source>
        <dbReference type="ARBA" id="ARBA00010515"/>
    </source>
</evidence>
<dbReference type="PROSITE" id="PS01174">
    <property type="entry name" value="LIPASE_GDXG_SER"/>
    <property type="match status" value="1"/>
</dbReference>
<dbReference type="GO" id="GO:0016787">
    <property type="term" value="F:hydrolase activity"/>
    <property type="evidence" value="ECO:0007669"/>
    <property type="project" value="UniProtKB-KW"/>
</dbReference>
<evidence type="ECO:0000313" key="6">
    <source>
        <dbReference type="EMBL" id="NUU45720.1"/>
    </source>
</evidence>
<feature type="domain" description="Alpha/beta hydrolase fold-3" evidence="5">
    <location>
        <begin position="585"/>
        <end position="780"/>
    </location>
</feature>
<proteinExistence type="inferred from homology"/>